<dbReference type="GO" id="GO:0043814">
    <property type="term" value="F:phospholactate guanylyltransferase activity"/>
    <property type="evidence" value="ECO:0007669"/>
    <property type="project" value="UniProtKB-EC"/>
</dbReference>
<organism evidence="5 6">
    <name type="scientific">Nocardioides oceani</name>
    <dbReference type="NCBI Taxonomy" id="3058369"/>
    <lineage>
        <taxon>Bacteria</taxon>
        <taxon>Bacillati</taxon>
        <taxon>Actinomycetota</taxon>
        <taxon>Actinomycetes</taxon>
        <taxon>Propionibacteriales</taxon>
        <taxon>Nocardioidaceae</taxon>
        <taxon>Nocardioides</taxon>
    </lineage>
</organism>
<protein>
    <submittedName>
        <fullName evidence="5">2-phospho-L-lactate guanylyltransferase</fullName>
        <ecNumber evidence="5">2.7.7.68</ecNumber>
    </submittedName>
</protein>
<comment type="caution">
    <text evidence="5">The sequence shown here is derived from an EMBL/GenBank/DDBJ whole genome shotgun (WGS) entry which is preliminary data.</text>
</comment>
<evidence type="ECO:0000256" key="3">
    <source>
        <dbReference type="ARBA" id="ARBA00022741"/>
    </source>
</evidence>
<name>A0ABT8FE32_9ACTN</name>
<keyword evidence="4" id="KW-0342">GTP-binding</keyword>
<sequence length="222" mass="22927">MSAQLPGAGSPARSSARFVAVLPVKPPAFGKSRLGDLGDDQRRRLAAAFALDTAAACLAARSVAEVLVATDDAVFSAQLTALGCAAVPDGDTNDLNSALRQAVSEARRRWPDLEPVALCADLPALRPDDLDTALAALVPGGPSFVADADGVGTTLYTAAYDEFDPHFGGGSRQAHLFSGALELRGELATLRRDVDDLDDLRAAAVLGLGPRTAPLVRELGLA</sequence>
<evidence type="ECO:0000313" key="5">
    <source>
        <dbReference type="EMBL" id="MDN4172810.1"/>
    </source>
</evidence>
<dbReference type="Gene3D" id="3.90.550.10">
    <property type="entry name" value="Spore Coat Polysaccharide Biosynthesis Protein SpsA, Chain A"/>
    <property type="match status" value="1"/>
</dbReference>
<dbReference type="InterPro" id="IPR029044">
    <property type="entry name" value="Nucleotide-diphossugar_trans"/>
</dbReference>
<evidence type="ECO:0000256" key="2">
    <source>
        <dbReference type="ARBA" id="ARBA00022695"/>
    </source>
</evidence>
<dbReference type="EMBL" id="JAUHJQ010000002">
    <property type="protein sequence ID" value="MDN4172810.1"/>
    <property type="molecule type" value="Genomic_DNA"/>
</dbReference>
<reference evidence="5" key="1">
    <citation type="submission" date="2023-06" db="EMBL/GenBank/DDBJ databases">
        <title>Draft genome sequence of Nocardioides sp. SOB77.</title>
        <authorList>
            <person name="Zhang G."/>
        </authorList>
    </citation>
    <scope>NUCLEOTIDE SEQUENCE</scope>
    <source>
        <strain evidence="5">SOB77</strain>
    </source>
</reference>
<dbReference type="SUPFAM" id="SSF53448">
    <property type="entry name" value="Nucleotide-diphospho-sugar transferases"/>
    <property type="match status" value="1"/>
</dbReference>
<dbReference type="NCBIfam" id="TIGR03552">
    <property type="entry name" value="F420_cofC"/>
    <property type="match status" value="1"/>
</dbReference>
<gene>
    <name evidence="5" type="primary">cofC</name>
    <name evidence="5" type="ORF">QWY28_07660</name>
</gene>
<dbReference type="InterPro" id="IPR002835">
    <property type="entry name" value="CofC"/>
</dbReference>
<proteinExistence type="predicted"/>
<dbReference type="RefSeq" id="WP_300951729.1">
    <property type="nucleotide sequence ID" value="NZ_JAUHJQ010000002.1"/>
</dbReference>
<keyword evidence="2 5" id="KW-0548">Nucleotidyltransferase</keyword>
<dbReference type="Proteomes" id="UP001168620">
    <property type="component" value="Unassembled WGS sequence"/>
</dbReference>
<keyword evidence="3" id="KW-0547">Nucleotide-binding</keyword>
<keyword evidence="1 5" id="KW-0808">Transferase</keyword>
<evidence type="ECO:0000256" key="4">
    <source>
        <dbReference type="ARBA" id="ARBA00023134"/>
    </source>
</evidence>
<accession>A0ABT8FE32</accession>
<keyword evidence="6" id="KW-1185">Reference proteome</keyword>
<dbReference type="PANTHER" id="PTHR40392">
    <property type="entry name" value="2-PHOSPHO-L-LACTATE GUANYLYLTRANSFERASE"/>
    <property type="match status" value="1"/>
</dbReference>
<evidence type="ECO:0000313" key="6">
    <source>
        <dbReference type="Proteomes" id="UP001168620"/>
    </source>
</evidence>
<dbReference type="PANTHER" id="PTHR40392:SF1">
    <property type="entry name" value="2-PHOSPHO-L-LACTATE GUANYLYLTRANSFERASE"/>
    <property type="match status" value="1"/>
</dbReference>
<dbReference type="EC" id="2.7.7.68" evidence="5"/>
<evidence type="ECO:0000256" key="1">
    <source>
        <dbReference type="ARBA" id="ARBA00022679"/>
    </source>
</evidence>